<dbReference type="GO" id="GO:0016491">
    <property type="term" value="F:oxidoreductase activity"/>
    <property type="evidence" value="ECO:0007669"/>
    <property type="project" value="UniProtKB-KW"/>
</dbReference>
<dbReference type="EC" id="1.7.-.-" evidence="2"/>
<dbReference type="Gene3D" id="3.90.25.10">
    <property type="entry name" value="UDP-galactose 4-epimerase, domain 1"/>
    <property type="match status" value="1"/>
</dbReference>
<keyword evidence="3" id="KW-1185">Reference proteome</keyword>
<accession>A0A221W1J7</accession>
<dbReference type="PANTHER" id="PTHR43162:SF1">
    <property type="entry name" value="PRESTALK A DIFFERENTIATION PROTEIN A"/>
    <property type="match status" value="1"/>
</dbReference>
<organism evidence="2 3">
    <name type="scientific">Actinoalloteichus hoggarensis</name>
    <dbReference type="NCBI Taxonomy" id="1470176"/>
    <lineage>
        <taxon>Bacteria</taxon>
        <taxon>Bacillati</taxon>
        <taxon>Actinomycetota</taxon>
        <taxon>Actinomycetes</taxon>
        <taxon>Pseudonocardiales</taxon>
        <taxon>Pseudonocardiaceae</taxon>
        <taxon>Actinoalloteichus</taxon>
    </lineage>
</organism>
<dbReference type="Gene3D" id="3.40.50.720">
    <property type="entry name" value="NAD(P)-binding Rossmann-like Domain"/>
    <property type="match status" value="1"/>
</dbReference>
<protein>
    <submittedName>
        <fullName evidence="2">NAD(P)H azoreductase</fullName>
        <ecNumber evidence="2">1.7.-.-</ecNumber>
    </submittedName>
</protein>
<sequence>MRILVTGATGNIGRMVIDALDGVDAQVRALTVDPARAALPAHVEVVVGRLSDPASCSRAFADVDRMYLAPLPDTVDEVTRTAAAAGVRRIVDLSGEPESWWSGVAEAVEASGVEWTHLWPAEFMENFTQWADQIRLTGEIRDAYPDSAGVPIAMADVAGVAAAALISDDLVGTALSLTGPEVVTRLSAARALGAALGREIPFHRLTRVEAVEQLTPSMGDAAEWYLDILAAGLDEPPEPASTVVDLTGSTITFAEWARAHVDEFR</sequence>
<dbReference type="InterPro" id="IPR036291">
    <property type="entry name" value="NAD(P)-bd_dom_sf"/>
</dbReference>
<dbReference type="SUPFAM" id="SSF51735">
    <property type="entry name" value="NAD(P)-binding Rossmann-fold domains"/>
    <property type="match status" value="1"/>
</dbReference>
<dbReference type="RefSeq" id="WP_093941098.1">
    <property type="nucleotide sequence ID" value="NZ_CP022521.1"/>
</dbReference>
<proteinExistence type="predicted"/>
<evidence type="ECO:0000259" key="1">
    <source>
        <dbReference type="Pfam" id="PF13460"/>
    </source>
</evidence>
<evidence type="ECO:0000313" key="2">
    <source>
        <dbReference type="EMBL" id="ASO19620.1"/>
    </source>
</evidence>
<evidence type="ECO:0000313" key="3">
    <source>
        <dbReference type="Proteomes" id="UP000204221"/>
    </source>
</evidence>
<dbReference type="InterPro" id="IPR016040">
    <property type="entry name" value="NAD(P)-bd_dom"/>
</dbReference>
<reference evidence="2 3" key="1">
    <citation type="submission" date="2017-07" db="EMBL/GenBank/DDBJ databases">
        <title>Complete genome sequence of Actinoalloteichus hoggarensis DSM 45943, type strain of Actinoalloteichus hoggarensis.</title>
        <authorList>
            <person name="Ruckert C."/>
            <person name="Nouioui I."/>
            <person name="Willmese J."/>
            <person name="van Wezel G."/>
            <person name="Klenk H.-P."/>
            <person name="Kalinowski J."/>
            <person name="Zotchev S.B."/>
        </authorList>
    </citation>
    <scope>NUCLEOTIDE SEQUENCE [LARGE SCALE GENOMIC DNA]</scope>
    <source>
        <strain evidence="2 3">DSM 45943</strain>
    </source>
</reference>
<name>A0A221W1J7_9PSEU</name>
<dbReference type="InterPro" id="IPR051604">
    <property type="entry name" value="Ergot_Alk_Oxidoreductase"/>
</dbReference>
<dbReference type="AlphaFoldDB" id="A0A221W1J7"/>
<gene>
    <name evidence="2" type="primary">azoB4</name>
    <name evidence="2" type="ORF">AHOG_09880</name>
</gene>
<dbReference type="Proteomes" id="UP000204221">
    <property type="component" value="Chromosome"/>
</dbReference>
<dbReference type="EMBL" id="CP022521">
    <property type="protein sequence ID" value="ASO19620.1"/>
    <property type="molecule type" value="Genomic_DNA"/>
</dbReference>
<dbReference type="KEGG" id="ahg:AHOG_09880"/>
<dbReference type="Pfam" id="PF13460">
    <property type="entry name" value="NAD_binding_10"/>
    <property type="match status" value="1"/>
</dbReference>
<keyword evidence="2" id="KW-0560">Oxidoreductase</keyword>
<dbReference type="OrthoDB" id="3207931at2"/>
<dbReference type="PANTHER" id="PTHR43162">
    <property type="match status" value="1"/>
</dbReference>
<feature type="domain" description="NAD(P)-binding" evidence="1">
    <location>
        <begin position="7"/>
        <end position="93"/>
    </location>
</feature>